<accession>C9R9A3</accession>
<keyword evidence="1" id="KW-1133">Transmembrane helix</keyword>
<proteinExistence type="predicted"/>
<sequence length="354" mass="41029">MREMRGSLWFYRLYDVAQDIDLAAAEKILALYKPVSRMRLSKVRPRALEIKNPPLTVELEGTEVTLNGKTYRVTASARLYDFGVLSILFKLELPPDMSYEELRSLAVAAGEASSLSPWFAAYRDELIQQLKPALTGEGFTGFVEDFLIFFFQDWPCDWDPVPLLLGEKEPVSQAMRQEVLKNLFSYSDDQIIITWDAAFIYDPSGSTDVADLLEFANAQLLELRYYDSVLDRELAAMYDALEEAGRGGYRRLRQYRSIMRRLMELMVEITEVTGRIENALKVTQDIFYVRIYTAALKIFRVEEWLESIDRKIQVVERNYSLLSDELITHRFLMIDIAIVVLIAFEIILWLFTLK</sequence>
<dbReference type="STRING" id="429009.Adeg_1794"/>
<dbReference type="eggNOG" id="COG1723">
    <property type="taxonomic scope" value="Bacteria"/>
</dbReference>
<feature type="transmembrane region" description="Helical" evidence="1">
    <location>
        <begin position="331"/>
        <end position="351"/>
    </location>
</feature>
<dbReference type="Proteomes" id="UP000002620">
    <property type="component" value="Chromosome"/>
</dbReference>
<protein>
    <recommendedName>
        <fullName evidence="4">DUF155 domain-containing protein</fullName>
    </recommendedName>
</protein>
<reference evidence="2 3" key="1">
    <citation type="submission" date="2009-10" db="EMBL/GenBank/DDBJ databases">
        <title>Complete sequence of chromosome of Ammonifex degensii KC4.</title>
        <authorList>
            <consortium name="US DOE Joint Genome Institute"/>
            <person name="Kerfeld C."/>
            <person name="Goodner B."/>
            <person name="Huber H."/>
            <person name="Stetter K."/>
            <person name="Lucas S."/>
            <person name="Copeland A."/>
            <person name="Lapidus A."/>
            <person name="Glavina del Rio T."/>
            <person name="Dalin E."/>
            <person name="Tice H."/>
            <person name="Bruce D."/>
            <person name="Goodwin L."/>
            <person name="Pitluck S."/>
            <person name="Saunders E."/>
            <person name="Brettin T."/>
            <person name="Detter J.C."/>
            <person name="Han C."/>
            <person name="Larimer F."/>
            <person name="Land M."/>
            <person name="Hauser L."/>
            <person name="Kyrpides N."/>
            <person name="Ovchinnikova G."/>
            <person name="Richardson P."/>
        </authorList>
    </citation>
    <scope>NUCLEOTIDE SEQUENCE [LARGE SCALE GENOMIC DNA]</scope>
    <source>
        <strain evidence="3">DSM 10501 / KC4</strain>
    </source>
</reference>
<dbReference type="EMBL" id="CP001785">
    <property type="protein sequence ID" value="ACX52882.1"/>
    <property type="molecule type" value="Genomic_DNA"/>
</dbReference>
<organism evidence="2 3">
    <name type="scientific">Ammonifex degensii (strain DSM 10501 / KC4)</name>
    <dbReference type="NCBI Taxonomy" id="429009"/>
    <lineage>
        <taxon>Bacteria</taxon>
        <taxon>Bacillati</taxon>
        <taxon>Bacillota</taxon>
        <taxon>Clostridia</taxon>
        <taxon>Thermoanaerobacterales</taxon>
        <taxon>Thermoanaerobacteraceae</taxon>
        <taxon>Ammonifex</taxon>
    </lineage>
</organism>
<dbReference type="KEGG" id="adg:Adeg_1794"/>
<gene>
    <name evidence="2" type="ordered locus">Adeg_1794</name>
</gene>
<dbReference type="OrthoDB" id="180075at2"/>
<evidence type="ECO:0008006" key="4">
    <source>
        <dbReference type="Google" id="ProtNLM"/>
    </source>
</evidence>
<keyword evidence="1" id="KW-0812">Transmembrane</keyword>
<dbReference type="AlphaFoldDB" id="C9R9A3"/>
<keyword evidence="1" id="KW-0472">Membrane</keyword>
<dbReference type="HOGENOM" id="CLU_042259_0_0_9"/>
<evidence type="ECO:0000313" key="3">
    <source>
        <dbReference type="Proteomes" id="UP000002620"/>
    </source>
</evidence>
<keyword evidence="3" id="KW-1185">Reference proteome</keyword>
<name>C9R9A3_AMMDK</name>
<evidence type="ECO:0000256" key="1">
    <source>
        <dbReference type="SAM" id="Phobius"/>
    </source>
</evidence>
<evidence type="ECO:0000313" key="2">
    <source>
        <dbReference type="EMBL" id="ACX52882.1"/>
    </source>
</evidence>